<feature type="chain" id="PRO_5040882936" description="Phosphatidylglycerol/phosphatidylinositol transfer protein" evidence="8">
    <location>
        <begin position="21"/>
        <end position="183"/>
    </location>
</feature>
<comment type="subunit">
    <text evidence="3">Monomer.</text>
</comment>
<dbReference type="GO" id="GO:0032366">
    <property type="term" value="P:intracellular sterol transport"/>
    <property type="evidence" value="ECO:0007669"/>
    <property type="project" value="InterPro"/>
</dbReference>
<feature type="domain" description="MD-2-related lipid-recognition" evidence="9">
    <location>
        <begin position="46"/>
        <end position="167"/>
    </location>
</feature>
<keyword evidence="6 8" id="KW-0732">Signal</keyword>
<dbReference type="PANTHER" id="PTHR11306">
    <property type="entry name" value="NIEMANN PICK TYPE C2 PROTEIN NPC2-RELATED"/>
    <property type="match status" value="1"/>
</dbReference>
<evidence type="ECO:0000259" key="9">
    <source>
        <dbReference type="SMART" id="SM00737"/>
    </source>
</evidence>
<dbReference type="InterPro" id="IPR033917">
    <property type="entry name" value="ML_PG-PI_TP"/>
</dbReference>
<dbReference type="FunFam" id="2.60.40.770:FF:000004">
    <property type="entry name" value="Phosphatidylglycerol/phosphatidylinositol transfer protein"/>
    <property type="match status" value="1"/>
</dbReference>
<protein>
    <recommendedName>
        <fullName evidence="4">Phosphatidylglycerol/phosphatidylinositol transfer protein</fullName>
    </recommendedName>
</protein>
<evidence type="ECO:0000256" key="6">
    <source>
        <dbReference type="ARBA" id="ARBA00022729"/>
    </source>
</evidence>
<evidence type="ECO:0000256" key="3">
    <source>
        <dbReference type="ARBA" id="ARBA00011245"/>
    </source>
</evidence>
<keyword evidence="5" id="KW-0813">Transport</keyword>
<dbReference type="OrthoDB" id="6409159at2759"/>
<dbReference type="GO" id="GO:0032934">
    <property type="term" value="F:sterol binding"/>
    <property type="evidence" value="ECO:0007669"/>
    <property type="project" value="InterPro"/>
</dbReference>
<proteinExistence type="inferred from homology"/>
<dbReference type="Pfam" id="PF02221">
    <property type="entry name" value="E1_DerP2_DerF2"/>
    <property type="match status" value="1"/>
</dbReference>
<evidence type="ECO:0000256" key="5">
    <source>
        <dbReference type="ARBA" id="ARBA00022448"/>
    </source>
</evidence>
<dbReference type="SUPFAM" id="SSF81296">
    <property type="entry name" value="E set domains"/>
    <property type="match status" value="1"/>
</dbReference>
<dbReference type="CDD" id="cd00917">
    <property type="entry name" value="PG-PI_TP"/>
    <property type="match status" value="1"/>
</dbReference>
<accession>A0A9W6YW08</accession>
<reference evidence="10" key="1">
    <citation type="submission" date="2023-04" db="EMBL/GenBank/DDBJ databases">
        <title>Ambrosiozyma monospora NBRC 1965.</title>
        <authorList>
            <person name="Ichikawa N."/>
            <person name="Sato H."/>
            <person name="Tonouchi N."/>
        </authorList>
    </citation>
    <scope>NUCLEOTIDE SEQUENCE</scope>
    <source>
        <strain evidence="10">NBRC 1965</strain>
    </source>
</reference>
<keyword evidence="11" id="KW-1185">Reference proteome</keyword>
<dbReference type="Gene3D" id="2.60.40.770">
    <property type="match status" value="1"/>
</dbReference>
<feature type="signal peptide" evidence="8">
    <location>
        <begin position="1"/>
        <end position="20"/>
    </location>
</feature>
<evidence type="ECO:0000313" key="10">
    <source>
        <dbReference type="EMBL" id="GMG28902.1"/>
    </source>
</evidence>
<gene>
    <name evidence="10" type="ORF">Amon01_000364500</name>
</gene>
<dbReference type="SMART" id="SM00737">
    <property type="entry name" value="ML"/>
    <property type="match status" value="1"/>
</dbReference>
<evidence type="ECO:0000256" key="7">
    <source>
        <dbReference type="ARBA" id="ARBA00023055"/>
    </source>
</evidence>
<dbReference type="InterPro" id="IPR003172">
    <property type="entry name" value="ML_dom"/>
</dbReference>
<dbReference type="InterPro" id="IPR039670">
    <property type="entry name" value="NPC2-like"/>
</dbReference>
<dbReference type="PANTHER" id="PTHR11306:SF0">
    <property type="entry name" value="PHOSPHATIDYLGLYCEROL_PHOSPHATIDYLINOSITOL TRANSFER PROTEIN"/>
    <property type="match status" value="1"/>
</dbReference>
<name>A0A9W6YW08_AMBMO</name>
<organism evidence="10 11">
    <name type="scientific">Ambrosiozyma monospora</name>
    <name type="common">Yeast</name>
    <name type="synonym">Endomycopsis monosporus</name>
    <dbReference type="NCBI Taxonomy" id="43982"/>
    <lineage>
        <taxon>Eukaryota</taxon>
        <taxon>Fungi</taxon>
        <taxon>Dikarya</taxon>
        <taxon>Ascomycota</taxon>
        <taxon>Saccharomycotina</taxon>
        <taxon>Pichiomycetes</taxon>
        <taxon>Pichiales</taxon>
        <taxon>Pichiaceae</taxon>
        <taxon>Ambrosiozyma</taxon>
    </lineage>
</organism>
<comment type="function">
    <text evidence="1">Catalyzes the intermembrane transfer of phosphatidylglycerol and phosphatidylinositol.</text>
</comment>
<dbReference type="InterPro" id="IPR014756">
    <property type="entry name" value="Ig_E-set"/>
</dbReference>
<evidence type="ECO:0000313" key="11">
    <source>
        <dbReference type="Proteomes" id="UP001165063"/>
    </source>
</evidence>
<evidence type="ECO:0000256" key="4">
    <source>
        <dbReference type="ARBA" id="ARBA00016056"/>
    </source>
</evidence>
<dbReference type="AlphaFoldDB" id="A0A9W6YW08"/>
<evidence type="ECO:0000256" key="2">
    <source>
        <dbReference type="ARBA" id="ARBA00006370"/>
    </source>
</evidence>
<evidence type="ECO:0000256" key="8">
    <source>
        <dbReference type="SAM" id="SignalP"/>
    </source>
</evidence>
<comment type="similarity">
    <text evidence="2">Belongs to the NPC2 family.</text>
</comment>
<sequence>MVSFTKLATSIVAITTCANAFTLNYALGFPGAPDRDAKPVPGDSPLQTCDTSDSQLLTLTKVDLSPNPPLRGENLTITAAGTLKESIEQGAYVDVDVTYGYIKLIHQTYDLCEQLPNVEMECPIKSGYQELTKQVQIPDEVPPGKYTVVARAYTEDDELITCLTAVVEFPPYGYAKIIDLFAY</sequence>
<dbReference type="Proteomes" id="UP001165063">
    <property type="component" value="Unassembled WGS sequence"/>
</dbReference>
<comment type="caution">
    <text evidence="10">The sequence shown here is derived from an EMBL/GenBank/DDBJ whole genome shotgun (WGS) entry which is preliminary data.</text>
</comment>
<keyword evidence="7" id="KW-0445">Lipid transport</keyword>
<dbReference type="EMBL" id="BSXU01001573">
    <property type="protein sequence ID" value="GMG28902.1"/>
    <property type="molecule type" value="Genomic_DNA"/>
</dbReference>
<evidence type="ECO:0000256" key="1">
    <source>
        <dbReference type="ARBA" id="ARBA00002053"/>
    </source>
</evidence>